<dbReference type="Proteomes" id="UP000076830">
    <property type="component" value="Chromosome"/>
</dbReference>
<dbReference type="EMBL" id="CP015249">
    <property type="protein sequence ID" value="ANB18654.1"/>
    <property type="molecule type" value="Genomic_DNA"/>
</dbReference>
<accession>A0A160DW66</accession>
<sequence length="68" mass="6776">MRAAGWSRPVPAAARTGITAGAGIGASTRSMPARARRGDASPATGGETGAGKRLPARRWGAGALFTRA</sequence>
<evidence type="ECO:0000313" key="2">
    <source>
        <dbReference type="EMBL" id="ANB18654.1"/>
    </source>
</evidence>
<feature type="region of interest" description="Disordered" evidence="1">
    <location>
        <begin position="20"/>
        <end position="68"/>
    </location>
</feature>
<dbReference type="KEGG" id="dko:I596_2658"/>
<gene>
    <name evidence="2" type="ORF">I596_2658</name>
</gene>
<protein>
    <submittedName>
        <fullName evidence="2">Uncharacterized protein</fullName>
    </submittedName>
</protein>
<dbReference type="AlphaFoldDB" id="A0A160DW66"/>
<name>A0A160DW66_9GAMM</name>
<proteinExistence type="predicted"/>
<reference evidence="2 3" key="1">
    <citation type="submission" date="2016-04" db="EMBL/GenBank/DDBJ databases">
        <title>Complete genome sequence of Dokdonella koreensis DS-123T.</title>
        <authorList>
            <person name="Kim J.F."/>
            <person name="Lee H."/>
            <person name="Kwak M.-J."/>
        </authorList>
    </citation>
    <scope>NUCLEOTIDE SEQUENCE [LARGE SCALE GENOMIC DNA]</scope>
    <source>
        <strain evidence="2 3">DS-123</strain>
    </source>
</reference>
<feature type="compositionally biased region" description="Low complexity" evidence="1">
    <location>
        <begin position="20"/>
        <end position="30"/>
    </location>
</feature>
<evidence type="ECO:0000256" key="1">
    <source>
        <dbReference type="SAM" id="MobiDB-lite"/>
    </source>
</evidence>
<dbReference type="STRING" id="1300342.I596_2658"/>
<keyword evidence="3" id="KW-1185">Reference proteome</keyword>
<evidence type="ECO:0000313" key="3">
    <source>
        <dbReference type="Proteomes" id="UP000076830"/>
    </source>
</evidence>
<organism evidence="2 3">
    <name type="scientific">Dokdonella koreensis DS-123</name>
    <dbReference type="NCBI Taxonomy" id="1300342"/>
    <lineage>
        <taxon>Bacteria</taxon>
        <taxon>Pseudomonadati</taxon>
        <taxon>Pseudomonadota</taxon>
        <taxon>Gammaproteobacteria</taxon>
        <taxon>Lysobacterales</taxon>
        <taxon>Rhodanobacteraceae</taxon>
        <taxon>Dokdonella</taxon>
    </lineage>
</organism>